<evidence type="ECO:0000256" key="4">
    <source>
        <dbReference type="SAM" id="Phobius"/>
    </source>
</evidence>
<keyword evidence="4" id="KW-1133">Transmembrane helix</keyword>
<keyword evidence="4" id="KW-0812">Transmembrane</keyword>
<dbReference type="AlphaFoldDB" id="A0A5N5XEY7"/>
<name>A0A5N5XEY7_9EURO</name>
<evidence type="ECO:0000313" key="5">
    <source>
        <dbReference type="EMBL" id="KAB8077952.1"/>
    </source>
</evidence>
<gene>
    <name evidence="5" type="ORF">BDV29DRAFT_153248</name>
</gene>
<evidence type="ECO:0000256" key="2">
    <source>
        <dbReference type="ARBA" id="ARBA00023043"/>
    </source>
</evidence>
<dbReference type="EMBL" id="ML732163">
    <property type="protein sequence ID" value="KAB8077952.1"/>
    <property type="molecule type" value="Genomic_DNA"/>
</dbReference>
<dbReference type="OrthoDB" id="426293at2759"/>
<dbReference type="Gene3D" id="1.25.40.20">
    <property type="entry name" value="Ankyrin repeat-containing domain"/>
    <property type="match status" value="3"/>
</dbReference>
<reference evidence="5 6" key="1">
    <citation type="submission" date="2019-04" db="EMBL/GenBank/DDBJ databases">
        <title>Friends and foes A comparative genomics study of 23 Aspergillus species from section Flavi.</title>
        <authorList>
            <consortium name="DOE Joint Genome Institute"/>
            <person name="Kjaerbolling I."/>
            <person name="Vesth T."/>
            <person name="Frisvad J.C."/>
            <person name="Nybo J.L."/>
            <person name="Theobald S."/>
            <person name="Kildgaard S."/>
            <person name="Isbrandt T."/>
            <person name="Kuo A."/>
            <person name="Sato A."/>
            <person name="Lyhne E.K."/>
            <person name="Kogle M.E."/>
            <person name="Wiebenga A."/>
            <person name="Kun R.S."/>
            <person name="Lubbers R.J."/>
            <person name="Makela M.R."/>
            <person name="Barry K."/>
            <person name="Chovatia M."/>
            <person name="Clum A."/>
            <person name="Daum C."/>
            <person name="Haridas S."/>
            <person name="He G."/>
            <person name="LaButti K."/>
            <person name="Lipzen A."/>
            <person name="Mondo S."/>
            <person name="Riley R."/>
            <person name="Salamov A."/>
            <person name="Simmons B.A."/>
            <person name="Magnuson J.K."/>
            <person name="Henrissat B."/>
            <person name="Mortensen U.H."/>
            <person name="Larsen T.O."/>
            <person name="Devries R.P."/>
            <person name="Grigoriev I.V."/>
            <person name="Machida M."/>
            <person name="Baker S.E."/>
            <person name="Andersen M.R."/>
        </authorList>
    </citation>
    <scope>NUCLEOTIDE SEQUENCE [LARGE SCALE GENOMIC DNA]</scope>
    <source>
        <strain evidence="5 6">CBS 151.66</strain>
    </source>
</reference>
<organism evidence="5 6">
    <name type="scientific">Aspergillus leporis</name>
    <dbReference type="NCBI Taxonomy" id="41062"/>
    <lineage>
        <taxon>Eukaryota</taxon>
        <taxon>Fungi</taxon>
        <taxon>Dikarya</taxon>
        <taxon>Ascomycota</taxon>
        <taxon>Pezizomycotina</taxon>
        <taxon>Eurotiomycetes</taxon>
        <taxon>Eurotiomycetidae</taxon>
        <taxon>Eurotiales</taxon>
        <taxon>Aspergillaceae</taxon>
        <taxon>Aspergillus</taxon>
        <taxon>Aspergillus subgen. Circumdati</taxon>
    </lineage>
</organism>
<dbReference type="SUPFAM" id="SSF48403">
    <property type="entry name" value="Ankyrin repeat"/>
    <property type="match status" value="1"/>
</dbReference>
<evidence type="ECO:0000256" key="3">
    <source>
        <dbReference type="PROSITE-ProRule" id="PRU00023"/>
    </source>
</evidence>
<dbReference type="PROSITE" id="PS50297">
    <property type="entry name" value="ANK_REP_REGION"/>
    <property type="match status" value="2"/>
</dbReference>
<keyword evidence="2 3" id="KW-0040">ANK repeat</keyword>
<dbReference type="Proteomes" id="UP000326565">
    <property type="component" value="Unassembled WGS sequence"/>
</dbReference>
<dbReference type="PANTHER" id="PTHR24198">
    <property type="entry name" value="ANKYRIN REPEAT AND PROTEIN KINASE DOMAIN-CONTAINING PROTEIN"/>
    <property type="match status" value="1"/>
</dbReference>
<dbReference type="InterPro" id="IPR036770">
    <property type="entry name" value="Ankyrin_rpt-contain_sf"/>
</dbReference>
<keyword evidence="1" id="KW-0677">Repeat</keyword>
<protein>
    <submittedName>
        <fullName evidence="5">Ankyrin repeat-containing domain protein</fullName>
    </submittedName>
</protein>
<dbReference type="SMART" id="SM00248">
    <property type="entry name" value="ANK"/>
    <property type="match status" value="5"/>
</dbReference>
<keyword evidence="4" id="KW-0472">Membrane</keyword>
<feature type="repeat" description="ANK" evidence="3">
    <location>
        <begin position="114"/>
        <end position="135"/>
    </location>
</feature>
<evidence type="ECO:0000256" key="1">
    <source>
        <dbReference type="ARBA" id="ARBA00022737"/>
    </source>
</evidence>
<keyword evidence="6" id="KW-1185">Reference proteome</keyword>
<dbReference type="Pfam" id="PF12796">
    <property type="entry name" value="Ank_2"/>
    <property type="match status" value="2"/>
</dbReference>
<feature type="transmembrane region" description="Helical" evidence="4">
    <location>
        <begin position="417"/>
        <end position="439"/>
    </location>
</feature>
<dbReference type="PROSITE" id="PS50088">
    <property type="entry name" value="ANK_REPEAT"/>
    <property type="match status" value="3"/>
</dbReference>
<dbReference type="PANTHER" id="PTHR24198:SF193">
    <property type="match status" value="1"/>
</dbReference>
<dbReference type="PRINTS" id="PR01415">
    <property type="entry name" value="ANKYRIN"/>
</dbReference>
<feature type="repeat" description="ANK" evidence="3">
    <location>
        <begin position="137"/>
        <end position="169"/>
    </location>
</feature>
<dbReference type="InterPro" id="IPR002110">
    <property type="entry name" value="Ankyrin_rpt"/>
</dbReference>
<proteinExistence type="predicted"/>
<feature type="repeat" description="ANK" evidence="3">
    <location>
        <begin position="170"/>
        <end position="203"/>
    </location>
</feature>
<sequence length="449" mass="50629">MLKLALIPRTTIFDRTPLSYVAEHGTEKMVLLLLGTKQVNPNIKDKKARTPLSYAMDNKHHLVRKLLLLNNPRPGSKTTSHYRLLCLAAENGDKSLVKLLLATCDIEINSQNFNGRTPLFRAAEQGHGAIVRLLIPRDNITLHMQVQEGKQAPVKSLLQAGYDVNIMDSLNRTPLHIAALSSAQTEIAKHLIKHGAEINDQTFVALLAEKSAHIKDVTADKWHKAFTREKSNIVVKVSEGLSGERNVRPIDEAADELRQTLTRYGNGKHLLLFSDCKTWQSCFKSAINDALQPDKSRIYNGEQIHGSLTLCYMIAWTPNGRDPSSQKQFNIDWSELVIAWTIAAAYYAESWDKQKTDQLLQHAAEFAWVSINEAHKSTTIANKHEATELNYVHILARNVRFKPFGMNVNILAENPDWRWYLLFAGASLLLTTAGWLLLFKYYSVRGSSQ</sequence>
<accession>A0A5N5XEY7</accession>
<evidence type="ECO:0000313" key="6">
    <source>
        <dbReference type="Proteomes" id="UP000326565"/>
    </source>
</evidence>